<dbReference type="Proteomes" id="UP000198878">
    <property type="component" value="Unassembled WGS sequence"/>
</dbReference>
<gene>
    <name evidence="1" type="ORF">SAMN05421837_1011213</name>
</gene>
<reference evidence="2" key="1">
    <citation type="submission" date="2016-10" db="EMBL/GenBank/DDBJ databases">
        <authorList>
            <person name="Varghese N."/>
            <person name="Submissions S."/>
        </authorList>
    </citation>
    <scope>NUCLEOTIDE SEQUENCE [LARGE SCALE GENOMIC DNA]</scope>
    <source>
        <strain evidence="2">DSM 44654</strain>
    </source>
</reference>
<name>A0A1H5Q9X1_9PSEU</name>
<dbReference type="AlphaFoldDB" id="A0A1H5Q9X1"/>
<accession>A0A1H5Q9X1</accession>
<protein>
    <submittedName>
        <fullName evidence="1">Uncharacterized protein</fullName>
    </submittedName>
</protein>
<proteinExistence type="predicted"/>
<sequence>MPDYEWRITKYNPAQRSETGSFTGTTWSSVWDIGESFEDELTVEEYLRVETAYADVATSLAVESNAYQLHISELESFDDSQDELAKLGLPKISRKLPKQDSVVSVTEIGDLVRIALRELAWFKIQTHSFFIHFGRDFYMYAGSDVPCERSRKLARSRGLFVEDFTSPYA</sequence>
<keyword evidence="2" id="KW-1185">Reference proteome</keyword>
<dbReference type="RefSeq" id="WP_086682591.1">
    <property type="nucleotide sequence ID" value="NZ_FNUJ01000001.1"/>
</dbReference>
<dbReference type="STRING" id="218821.SAMN05421837_1011213"/>
<evidence type="ECO:0000313" key="2">
    <source>
        <dbReference type="Proteomes" id="UP000198878"/>
    </source>
</evidence>
<dbReference type="EMBL" id="FNUJ01000001">
    <property type="protein sequence ID" value="SEF22047.1"/>
    <property type="molecule type" value="Genomic_DNA"/>
</dbReference>
<organism evidence="1 2">
    <name type="scientific">Amycolatopsis pretoriensis</name>
    <dbReference type="NCBI Taxonomy" id="218821"/>
    <lineage>
        <taxon>Bacteria</taxon>
        <taxon>Bacillati</taxon>
        <taxon>Actinomycetota</taxon>
        <taxon>Actinomycetes</taxon>
        <taxon>Pseudonocardiales</taxon>
        <taxon>Pseudonocardiaceae</taxon>
        <taxon>Amycolatopsis</taxon>
    </lineage>
</organism>
<dbReference type="OrthoDB" id="286090at2"/>
<evidence type="ECO:0000313" key="1">
    <source>
        <dbReference type="EMBL" id="SEF22047.1"/>
    </source>
</evidence>